<evidence type="ECO:0000256" key="1">
    <source>
        <dbReference type="ARBA" id="ARBA00022729"/>
    </source>
</evidence>
<evidence type="ECO:0008006" key="5">
    <source>
        <dbReference type="Google" id="ProtNLM"/>
    </source>
</evidence>
<proteinExistence type="predicted"/>
<organism evidence="3 4">
    <name type="scientific">Polyangium fumosum</name>
    <dbReference type="NCBI Taxonomy" id="889272"/>
    <lineage>
        <taxon>Bacteria</taxon>
        <taxon>Pseudomonadati</taxon>
        <taxon>Myxococcota</taxon>
        <taxon>Polyangia</taxon>
        <taxon>Polyangiales</taxon>
        <taxon>Polyangiaceae</taxon>
        <taxon>Polyangium</taxon>
    </lineage>
</organism>
<reference evidence="3 4" key="1">
    <citation type="submission" date="2019-04" db="EMBL/GenBank/DDBJ databases">
        <authorList>
            <person name="Li Y."/>
            <person name="Wang J."/>
        </authorList>
    </citation>
    <scope>NUCLEOTIDE SEQUENCE [LARGE SCALE GENOMIC DNA]</scope>
    <source>
        <strain evidence="3 4">DSM 14668</strain>
    </source>
</reference>
<dbReference type="OrthoDB" id="9794826at2"/>
<dbReference type="Proteomes" id="UP000309215">
    <property type="component" value="Unassembled WGS sequence"/>
</dbReference>
<dbReference type="GO" id="GO:0055085">
    <property type="term" value="P:transmembrane transport"/>
    <property type="evidence" value="ECO:0007669"/>
    <property type="project" value="InterPro"/>
</dbReference>
<sequence>MMLRRAMVKLLGALTVLAGIGASQDASAAEVITIGTLAPKSSPWGQVFSVWEKAVAEKSGGRLELRFYYNGQQGDEGAMVGKMKSGQLDGAAVTAVGLGKVHKPILALQMPGLFSSWAKLDAARETMRPEFEKGAADAGFRILGWGDVGQAHLITKGVAVRLPEDFKGTKPYVWRDDAVMPVFFQVIGGVTPVPLGIPEVLPNLGTGAVNALVAPALVAEQLQWASKLDTIVADASGFAVGALVLSSKKLDGLPADLQAILQDTGKIASAALTKRIRSEDDAAFARLKGKMTVVELTADQKSKWQGLFKQVRSRLTQGTFSPDLVAKLEGLGG</sequence>
<dbReference type="Gene3D" id="3.40.190.170">
    <property type="entry name" value="Bacterial extracellular solute-binding protein, family 7"/>
    <property type="match status" value="1"/>
</dbReference>
<evidence type="ECO:0000313" key="3">
    <source>
        <dbReference type="EMBL" id="TKD02499.1"/>
    </source>
</evidence>
<dbReference type="PANTHER" id="PTHR33376:SF5">
    <property type="entry name" value="EXTRACYTOPLASMIC SOLUTE RECEPTOR PROTEIN"/>
    <property type="match status" value="1"/>
</dbReference>
<evidence type="ECO:0000256" key="2">
    <source>
        <dbReference type="SAM" id="SignalP"/>
    </source>
</evidence>
<gene>
    <name evidence="3" type="ORF">E8A74_28835</name>
</gene>
<dbReference type="AlphaFoldDB" id="A0A4V5PP24"/>
<protein>
    <recommendedName>
        <fullName evidence="5">C4-dicarboxylate ABC transporter</fullName>
    </recommendedName>
</protein>
<name>A0A4V5PP24_9BACT</name>
<dbReference type="NCBIfam" id="NF037995">
    <property type="entry name" value="TRAP_S1"/>
    <property type="match status" value="1"/>
</dbReference>
<comment type="caution">
    <text evidence="3">The sequence shown here is derived from an EMBL/GenBank/DDBJ whole genome shotgun (WGS) entry which is preliminary data.</text>
</comment>
<dbReference type="PANTHER" id="PTHR33376">
    <property type="match status" value="1"/>
</dbReference>
<dbReference type="InterPro" id="IPR038404">
    <property type="entry name" value="TRAP_DctP_sf"/>
</dbReference>
<dbReference type="Pfam" id="PF03480">
    <property type="entry name" value="DctP"/>
    <property type="match status" value="1"/>
</dbReference>
<dbReference type="InterPro" id="IPR018389">
    <property type="entry name" value="DctP_fam"/>
</dbReference>
<accession>A0A4V5PP24</accession>
<keyword evidence="4" id="KW-1185">Reference proteome</keyword>
<feature type="signal peptide" evidence="2">
    <location>
        <begin position="1"/>
        <end position="28"/>
    </location>
</feature>
<evidence type="ECO:0000313" key="4">
    <source>
        <dbReference type="Proteomes" id="UP000309215"/>
    </source>
</evidence>
<feature type="chain" id="PRO_5020642636" description="C4-dicarboxylate ABC transporter" evidence="2">
    <location>
        <begin position="29"/>
        <end position="333"/>
    </location>
</feature>
<keyword evidence="1 2" id="KW-0732">Signal</keyword>
<dbReference type="RefSeq" id="WP_136932304.1">
    <property type="nucleotide sequence ID" value="NZ_SSMQ01000034.1"/>
</dbReference>
<dbReference type="EMBL" id="SSMQ01000034">
    <property type="protein sequence ID" value="TKD02499.1"/>
    <property type="molecule type" value="Genomic_DNA"/>
</dbReference>